<protein>
    <submittedName>
        <fullName evidence="2">Uncharacterized protein</fullName>
    </submittedName>
</protein>
<feature type="compositionally biased region" description="Low complexity" evidence="1">
    <location>
        <begin position="78"/>
        <end position="139"/>
    </location>
</feature>
<comment type="caution">
    <text evidence="2">The sequence shown here is derived from an EMBL/GenBank/DDBJ whole genome shotgun (WGS) entry which is preliminary data.</text>
</comment>
<dbReference type="Proteomes" id="UP000433876">
    <property type="component" value="Unassembled WGS sequence"/>
</dbReference>
<evidence type="ECO:0000313" key="3">
    <source>
        <dbReference type="Proteomes" id="UP000433876"/>
    </source>
</evidence>
<feature type="compositionally biased region" description="Pro residues" evidence="1">
    <location>
        <begin position="65"/>
        <end position="77"/>
    </location>
</feature>
<proteinExistence type="predicted"/>
<dbReference type="EMBL" id="NMPR01000036">
    <property type="protein sequence ID" value="KAA8633488.1"/>
    <property type="molecule type" value="Genomic_DNA"/>
</dbReference>
<evidence type="ECO:0000256" key="1">
    <source>
        <dbReference type="SAM" id="MobiDB-lite"/>
    </source>
</evidence>
<organism evidence="2 3">
    <name type="scientific">Sordaria macrospora</name>
    <dbReference type="NCBI Taxonomy" id="5147"/>
    <lineage>
        <taxon>Eukaryota</taxon>
        <taxon>Fungi</taxon>
        <taxon>Dikarya</taxon>
        <taxon>Ascomycota</taxon>
        <taxon>Pezizomycotina</taxon>
        <taxon>Sordariomycetes</taxon>
        <taxon>Sordariomycetidae</taxon>
        <taxon>Sordariales</taxon>
        <taxon>Sordariaceae</taxon>
        <taxon>Sordaria</taxon>
    </lineage>
</organism>
<feature type="compositionally biased region" description="Low complexity" evidence="1">
    <location>
        <begin position="42"/>
        <end position="64"/>
    </location>
</feature>
<sequence>MMMGSPWSIISFHQYQTQAPEHNHLLRLYIHLKNNRQVITNKTSPTKPTPKCSSRPLSSPSSPSSRPPPSPAHPPPKSTSASPVKSPSAAHASRPAPSAAASPVSPAPTRTRSALTTRAMTATRRTEAPTAVASASSRCSAVDLPVFRAPRG</sequence>
<evidence type="ECO:0000313" key="2">
    <source>
        <dbReference type="EMBL" id="KAA8633488.1"/>
    </source>
</evidence>
<reference evidence="2 3" key="1">
    <citation type="submission" date="2017-07" db="EMBL/GenBank/DDBJ databases">
        <title>Genome sequence of the Sordaria macrospora wild type strain R19027.</title>
        <authorList>
            <person name="Nowrousian M."/>
            <person name="Teichert I."/>
            <person name="Kueck U."/>
        </authorList>
    </citation>
    <scope>NUCLEOTIDE SEQUENCE [LARGE SCALE GENOMIC DNA]</scope>
    <source>
        <strain evidence="2 3">R19027</strain>
        <tissue evidence="2">Mycelium</tissue>
    </source>
</reference>
<gene>
    <name evidence="2" type="ORF">SMACR_05062</name>
</gene>
<feature type="region of interest" description="Disordered" evidence="1">
    <location>
        <begin position="40"/>
        <end position="139"/>
    </location>
</feature>
<name>A0A8S8ZVH2_SORMA</name>
<dbReference type="AlphaFoldDB" id="A0A8S8ZVH2"/>
<accession>A0A8S8ZVH2</accession>